<sequence length="92" mass="10659">MLSQIEPGMLLPKEVDLISFVVVSCKKAFAWTQSECGSFSQEYYPDYEIPTIEYMPWQQALIWILNVLIEEVKKEIKAGVKAGRFKPMTFSY</sequence>
<proteinExistence type="predicted"/>
<protein>
    <submittedName>
        <fullName evidence="1">Uncharacterized protein</fullName>
    </submittedName>
</protein>
<dbReference type="OrthoDB" id="5599163at2759"/>
<name>A0A0D0BFI7_9AGAR</name>
<accession>A0A0D0BFI7</accession>
<organism evidence="1 2">
    <name type="scientific">Collybiopsis luxurians FD-317 M1</name>
    <dbReference type="NCBI Taxonomy" id="944289"/>
    <lineage>
        <taxon>Eukaryota</taxon>
        <taxon>Fungi</taxon>
        <taxon>Dikarya</taxon>
        <taxon>Basidiomycota</taxon>
        <taxon>Agaricomycotina</taxon>
        <taxon>Agaricomycetes</taxon>
        <taxon>Agaricomycetidae</taxon>
        <taxon>Agaricales</taxon>
        <taxon>Marasmiineae</taxon>
        <taxon>Omphalotaceae</taxon>
        <taxon>Collybiopsis</taxon>
        <taxon>Collybiopsis luxurians</taxon>
    </lineage>
</organism>
<evidence type="ECO:0000313" key="2">
    <source>
        <dbReference type="Proteomes" id="UP000053593"/>
    </source>
</evidence>
<reference evidence="1 2" key="1">
    <citation type="submission" date="2014-04" db="EMBL/GenBank/DDBJ databases">
        <title>Evolutionary Origins and Diversification of the Mycorrhizal Mutualists.</title>
        <authorList>
            <consortium name="DOE Joint Genome Institute"/>
            <consortium name="Mycorrhizal Genomics Consortium"/>
            <person name="Kohler A."/>
            <person name="Kuo A."/>
            <person name="Nagy L.G."/>
            <person name="Floudas D."/>
            <person name="Copeland A."/>
            <person name="Barry K.W."/>
            <person name="Cichocki N."/>
            <person name="Veneault-Fourrey C."/>
            <person name="LaButti K."/>
            <person name="Lindquist E.A."/>
            <person name="Lipzen A."/>
            <person name="Lundell T."/>
            <person name="Morin E."/>
            <person name="Murat C."/>
            <person name="Riley R."/>
            <person name="Ohm R."/>
            <person name="Sun H."/>
            <person name="Tunlid A."/>
            <person name="Henrissat B."/>
            <person name="Grigoriev I.V."/>
            <person name="Hibbett D.S."/>
            <person name="Martin F."/>
        </authorList>
    </citation>
    <scope>NUCLEOTIDE SEQUENCE [LARGE SCALE GENOMIC DNA]</scope>
    <source>
        <strain evidence="1 2">FD-317 M1</strain>
    </source>
</reference>
<dbReference type="EMBL" id="KN834767">
    <property type="protein sequence ID" value="KIK62630.1"/>
    <property type="molecule type" value="Genomic_DNA"/>
</dbReference>
<dbReference type="AlphaFoldDB" id="A0A0D0BFI7"/>
<gene>
    <name evidence="1" type="ORF">GYMLUDRAFT_164636</name>
</gene>
<keyword evidence="2" id="KW-1185">Reference proteome</keyword>
<dbReference type="HOGENOM" id="CLU_092523_1_1_1"/>
<evidence type="ECO:0000313" key="1">
    <source>
        <dbReference type="EMBL" id="KIK62630.1"/>
    </source>
</evidence>
<dbReference type="Proteomes" id="UP000053593">
    <property type="component" value="Unassembled WGS sequence"/>
</dbReference>